<evidence type="ECO:0000313" key="7">
    <source>
        <dbReference type="EMBL" id="ERH30075.1"/>
    </source>
</evidence>
<comment type="cofactor">
    <cofactor evidence="1">
        <name>FMN</name>
        <dbReference type="ChEBI" id="CHEBI:58210"/>
    </cofactor>
</comment>
<evidence type="ECO:0000256" key="4">
    <source>
        <dbReference type="ARBA" id="ARBA00022857"/>
    </source>
</evidence>
<dbReference type="Proteomes" id="UP000016519">
    <property type="component" value="Unassembled WGS sequence"/>
</dbReference>
<dbReference type="PATRIC" id="fig|1321816.3.peg.1204"/>
<comment type="caution">
    <text evidence="7">The sequence shown here is derived from an EMBL/GenBank/DDBJ whole genome shotgun (WGS) entry which is preliminary data.</text>
</comment>
<evidence type="ECO:0000256" key="3">
    <source>
        <dbReference type="ARBA" id="ARBA00022643"/>
    </source>
</evidence>
<keyword evidence="2" id="KW-0285">Flavoprotein</keyword>
<evidence type="ECO:0000256" key="5">
    <source>
        <dbReference type="ARBA" id="ARBA00023002"/>
    </source>
</evidence>
<dbReference type="GO" id="GO:0050661">
    <property type="term" value="F:NADP binding"/>
    <property type="evidence" value="ECO:0007669"/>
    <property type="project" value="InterPro"/>
</dbReference>
<organism evidence="7 8">
    <name type="scientific">Alloscardovia omnicolens F0580</name>
    <dbReference type="NCBI Taxonomy" id="1321816"/>
    <lineage>
        <taxon>Bacteria</taxon>
        <taxon>Bacillati</taxon>
        <taxon>Actinomycetota</taxon>
        <taxon>Actinomycetes</taxon>
        <taxon>Bifidobacteriales</taxon>
        <taxon>Bifidobacteriaceae</taxon>
        <taxon>Alloscardovia</taxon>
    </lineage>
</organism>
<evidence type="ECO:0000313" key="8">
    <source>
        <dbReference type="Proteomes" id="UP000016519"/>
    </source>
</evidence>
<proteinExistence type="predicted"/>
<dbReference type="InterPro" id="IPR001155">
    <property type="entry name" value="OxRdtase_FMN_N"/>
</dbReference>
<gene>
    <name evidence="7" type="ORF">HMPREF9244_01364</name>
</gene>
<accession>U1QRG0</accession>
<dbReference type="HOGENOM" id="CLU_012153_2_1_11"/>
<name>U1QRG0_9BIFI</name>
<dbReference type="InterPro" id="IPR013785">
    <property type="entry name" value="Aldolase_TIM"/>
</dbReference>
<dbReference type="EMBL" id="AWSI01000037">
    <property type="protein sequence ID" value="ERH30075.1"/>
    <property type="molecule type" value="Genomic_DNA"/>
</dbReference>
<sequence length="351" mass="38806">MHAKEKTVSQLLSGVTLGNLTLKNRVVMPPMCMYAVEREDGIATNFHFAHYGARAIGGVGLIIVEATAVEPDGRITNKDLGLWNEDQKEVLHKLTTSVHELGSQVAIQLNHAGRKAVDARIAYAPSPLAFNEDSAVPHEMSSEDIERVKQAFVDAAIRARDAKFDAIEIHAAHGYLLSEFLEPLTNQRSDNYGGSLENRYRLLHEIVCAIRAIFDGSLWVRLSLSAYDDTERQNSREDWQQIGRWLEADGVDCIDVSTGAVTPARPNIPMRPGYQVPFTILMKQAVNIPVTAVGLIDSAQLAEHIVSSGQADLVEIGRGLLRNPQWVADAARVLHEKDFAVYSASYERAYH</sequence>
<evidence type="ECO:0000256" key="2">
    <source>
        <dbReference type="ARBA" id="ARBA00022630"/>
    </source>
</evidence>
<keyword evidence="3" id="KW-0288">FMN</keyword>
<dbReference type="AlphaFoldDB" id="U1QRG0"/>
<evidence type="ECO:0000256" key="1">
    <source>
        <dbReference type="ARBA" id="ARBA00001917"/>
    </source>
</evidence>
<dbReference type="CDD" id="cd02932">
    <property type="entry name" value="OYE_YqiM_FMN"/>
    <property type="match status" value="1"/>
</dbReference>
<dbReference type="SUPFAM" id="SSF51395">
    <property type="entry name" value="FMN-linked oxidoreductases"/>
    <property type="match status" value="1"/>
</dbReference>
<dbReference type="InterPro" id="IPR044152">
    <property type="entry name" value="YqjM-like"/>
</dbReference>
<evidence type="ECO:0000259" key="6">
    <source>
        <dbReference type="Pfam" id="PF00724"/>
    </source>
</evidence>
<reference evidence="7 8" key="1">
    <citation type="submission" date="2013-08" db="EMBL/GenBank/DDBJ databases">
        <authorList>
            <person name="Weinstock G."/>
            <person name="Sodergren E."/>
            <person name="Wylie T."/>
            <person name="Fulton L."/>
            <person name="Fulton R."/>
            <person name="Fronick C."/>
            <person name="O'Laughlin M."/>
            <person name="Godfrey J."/>
            <person name="Miner T."/>
            <person name="Herter B."/>
            <person name="Appelbaum E."/>
            <person name="Cordes M."/>
            <person name="Lek S."/>
            <person name="Wollam A."/>
            <person name="Pepin K.H."/>
            <person name="Palsikar V.B."/>
            <person name="Mitreva M."/>
            <person name="Wilson R.K."/>
        </authorList>
    </citation>
    <scope>NUCLEOTIDE SEQUENCE [LARGE SCALE GENOMIC DNA]</scope>
    <source>
        <strain evidence="7 8">F0580</strain>
    </source>
</reference>
<protein>
    <submittedName>
        <fullName evidence="7">Putative NADPH dehydrogenase</fullName>
    </submittedName>
</protein>
<dbReference type="GO" id="GO:0010181">
    <property type="term" value="F:FMN binding"/>
    <property type="evidence" value="ECO:0007669"/>
    <property type="project" value="InterPro"/>
</dbReference>
<dbReference type="Pfam" id="PF00724">
    <property type="entry name" value="Oxidored_FMN"/>
    <property type="match status" value="1"/>
</dbReference>
<keyword evidence="5" id="KW-0560">Oxidoreductase</keyword>
<keyword evidence="8" id="KW-1185">Reference proteome</keyword>
<dbReference type="Gene3D" id="3.20.20.70">
    <property type="entry name" value="Aldolase class I"/>
    <property type="match status" value="1"/>
</dbReference>
<dbReference type="GO" id="GO:0003959">
    <property type="term" value="F:NADPH dehydrogenase activity"/>
    <property type="evidence" value="ECO:0007669"/>
    <property type="project" value="InterPro"/>
</dbReference>
<keyword evidence="4" id="KW-0521">NADP</keyword>
<feature type="domain" description="NADH:flavin oxidoreductase/NADH oxidase N-terminal" evidence="6">
    <location>
        <begin position="14"/>
        <end position="332"/>
    </location>
</feature>
<dbReference type="PANTHER" id="PTHR43303:SF4">
    <property type="entry name" value="NADPH DEHYDROGENASE C23G7.10C-RELATED"/>
    <property type="match status" value="1"/>
</dbReference>
<dbReference type="STRING" id="419015.HMPREF3214_01347"/>
<dbReference type="PANTHER" id="PTHR43303">
    <property type="entry name" value="NADPH DEHYDROGENASE C23G7.10C-RELATED"/>
    <property type="match status" value="1"/>
</dbReference>